<proteinExistence type="inferred from homology"/>
<dbReference type="Pfam" id="PF02641">
    <property type="entry name" value="DUF190"/>
    <property type="match status" value="1"/>
</dbReference>
<accession>A0A9Y2I8U9</accession>
<organism evidence="2 3">
    <name type="scientific">Amycolatopsis carbonis</name>
    <dbReference type="NCBI Taxonomy" id="715471"/>
    <lineage>
        <taxon>Bacteria</taxon>
        <taxon>Bacillati</taxon>
        <taxon>Actinomycetota</taxon>
        <taxon>Actinomycetes</taxon>
        <taxon>Pseudonocardiales</taxon>
        <taxon>Pseudonocardiaceae</taxon>
        <taxon>Amycolatopsis</taxon>
    </lineage>
</organism>
<comment type="similarity">
    <text evidence="1">Belongs to the UPF0166 family.</text>
</comment>
<dbReference type="RefSeq" id="WP_285966220.1">
    <property type="nucleotide sequence ID" value="NZ_CP127294.1"/>
</dbReference>
<keyword evidence="3" id="KW-1185">Reference proteome</keyword>
<dbReference type="InterPro" id="IPR015867">
    <property type="entry name" value="N-reg_PII/ATP_PRibTrfase_C"/>
</dbReference>
<dbReference type="SUPFAM" id="SSF54913">
    <property type="entry name" value="GlnB-like"/>
    <property type="match status" value="1"/>
</dbReference>
<sequence>MQLTGKALRTLIFLGEDDTWNHKPLHHEIVKRAREAGLAGATVLHGCEGFGTTSRIHTDEILSLTEDLPIVVIIVDAEDKVRAFLPALDELIANGTVLLDEVEILRYEGAPRA</sequence>
<dbReference type="PANTHER" id="PTHR35983:SF1">
    <property type="entry name" value="UPF0166 PROTEIN TM_0021"/>
    <property type="match status" value="1"/>
</dbReference>
<evidence type="ECO:0000313" key="2">
    <source>
        <dbReference type="EMBL" id="WIX75449.1"/>
    </source>
</evidence>
<dbReference type="InterPro" id="IPR003793">
    <property type="entry name" value="UPF0166"/>
</dbReference>
<name>A0A9Y2I8U9_9PSEU</name>
<dbReference type="KEGG" id="acab:QRX50_28500"/>
<reference evidence="2 3" key="1">
    <citation type="submission" date="2023-06" db="EMBL/GenBank/DDBJ databases">
        <authorList>
            <person name="Oyuntsetseg B."/>
            <person name="Kim S.B."/>
        </authorList>
    </citation>
    <scope>NUCLEOTIDE SEQUENCE [LARGE SCALE GENOMIC DNA]</scope>
    <source>
        <strain evidence="2 3">2-15</strain>
    </source>
</reference>
<evidence type="ECO:0000313" key="3">
    <source>
        <dbReference type="Proteomes" id="UP001236014"/>
    </source>
</evidence>
<dbReference type="EMBL" id="CP127294">
    <property type="protein sequence ID" value="WIX75449.1"/>
    <property type="molecule type" value="Genomic_DNA"/>
</dbReference>
<evidence type="ECO:0000256" key="1">
    <source>
        <dbReference type="ARBA" id="ARBA00010554"/>
    </source>
</evidence>
<dbReference type="Gene3D" id="3.30.70.120">
    <property type="match status" value="1"/>
</dbReference>
<dbReference type="InterPro" id="IPR011322">
    <property type="entry name" value="N-reg_PII-like_a/b"/>
</dbReference>
<protein>
    <submittedName>
        <fullName evidence="2">DUF190 domain-containing protein</fullName>
    </submittedName>
</protein>
<gene>
    <name evidence="2" type="ORF">QRX50_28500</name>
</gene>
<dbReference type="PANTHER" id="PTHR35983">
    <property type="entry name" value="UPF0166 PROTEIN TM_0021"/>
    <property type="match status" value="1"/>
</dbReference>
<dbReference type="AlphaFoldDB" id="A0A9Y2I8U9"/>
<dbReference type="Proteomes" id="UP001236014">
    <property type="component" value="Chromosome"/>
</dbReference>